<comment type="caution">
    <text evidence="2">The sequence shown here is derived from an EMBL/GenBank/DDBJ whole genome shotgun (WGS) entry which is preliminary data.</text>
</comment>
<organism evidence="2 3">
    <name type="scientific">Halobaculum lipolyticum</name>
    <dbReference type="NCBI Taxonomy" id="3032001"/>
    <lineage>
        <taxon>Archaea</taxon>
        <taxon>Methanobacteriati</taxon>
        <taxon>Methanobacteriota</taxon>
        <taxon>Stenosarchaea group</taxon>
        <taxon>Halobacteria</taxon>
        <taxon>Halobacteriales</taxon>
        <taxon>Haloferacaceae</taxon>
        <taxon>Halobaculum</taxon>
    </lineage>
</organism>
<evidence type="ECO:0000256" key="1">
    <source>
        <dbReference type="SAM" id="MobiDB-lite"/>
    </source>
</evidence>
<sequence>MIDCDAVASEATAEDADPRLDPERVRCLPGDGDRGSVLVVGVVHDHPASVYRAVHLVTGADPDVLALELPPLSVPLFRRYARDRHTPPRLGGEMSAAVRAAGAVPVVGIDAPNARYLRTLAARLRGAGSRDLAVAVARDTARGVAQAVACRLGAVVARLTPYTPRLYTQIPYESTLLDAPGAQATHEERHLARHRAFVGVVKAPPATALIDRAREDVMAARLHELRVRGDVVAVVGATHLDPLADRLAALAGDG</sequence>
<dbReference type="EMBL" id="JBHTAH010000002">
    <property type="protein sequence ID" value="MFC7068769.1"/>
    <property type="molecule type" value="Genomic_DNA"/>
</dbReference>
<evidence type="ECO:0000313" key="2">
    <source>
        <dbReference type="EMBL" id="MFC7068769.1"/>
    </source>
</evidence>
<dbReference type="Proteomes" id="UP001596461">
    <property type="component" value="Unassembled WGS sequence"/>
</dbReference>
<name>A0ABD5WCT0_9EURY</name>
<evidence type="ECO:0000313" key="3">
    <source>
        <dbReference type="Proteomes" id="UP001596461"/>
    </source>
</evidence>
<reference evidence="2 3" key="1">
    <citation type="journal article" date="2019" name="Int. J. Syst. Evol. Microbiol.">
        <title>The Global Catalogue of Microorganisms (GCM) 10K type strain sequencing project: providing services to taxonomists for standard genome sequencing and annotation.</title>
        <authorList>
            <consortium name="The Broad Institute Genomics Platform"/>
            <consortium name="The Broad Institute Genome Sequencing Center for Infectious Disease"/>
            <person name="Wu L."/>
            <person name="Ma J."/>
        </authorList>
    </citation>
    <scope>NUCLEOTIDE SEQUENCE [LARGE SCALE GENOMIC DNA]</scope>
    <source>
        <strain evidence="2 3">DT31</strain>
    </source>
</reference>
<dbReference type="AlphaFoldDB" id="A0ABD5WCT0"/>
<feature type="region of interest" description="Disordered" evidence="1">
    <location>
        <begin position="1"/>
        <end position="22"/>
    </location>
</feature>
<proteinExistence type="predicted"/>
<protein>
    <submittedName>
        <fullName evidence="2">Uncharacterized protein</fullName>
    </submittedName>
</protein>
<dbReference type="GeneID" id="81127034"/>
<keyword evidence="3" id="KW-1185">Reference proteome</keyword>
<accession>A0ABD5WCT0</accession>
<dbReference type="RefSeq" id="WP_284033412.1">
    <property type="nucleotide sequence ID" value="NZ_CP126155.1"/>
</dbReference>
<gene>
    <name evidence="2" type="ORF">ACFQL9_03870</name>
</gene>